<reference evidence="2" key="1">
    <citation type="journal article" date="2013" name="J. Bacteriol.">
        <title>Gene content and diversity of the loci encoding biosynthesis of capsular polysaccharides of the 15 serovar reference strains of Haemophilus parasuis.</title>
        <authorList>
            <consortium name="BRaDP1T Consortium"/>
            <person name="Howell K.J."/>
            <person name="Weinert L.A."/>
            <person name="Luan S.L."/>
            <person name="Peters S.E."/>
            <person name="Chaudhuri R.R."/>
            <person name="Harris D."/>
            <person name="Angen O."/>
            <person name="Aragon V."/>
            <person name="Parkhill J."/>
            <person name="Langford P.R."/>
            <person name="Rycroft A.N."/>
            <person name="Wren B.W."/>
            <person name="Tucker A.W."/>
            <person name="Maskell D.J."/>
        </authorList>
    </citation>
    <scope>NUCLEOTIDE SEQUENCE</scope>
    <source>
        <strain evidence="2">D74</strain>
    </source>
</reference>
<feature type="transmembrane region" description="Helical" evidence="1">
    <location>
        <begin position="26"/>
        <end position="45"/>
    </location>
</feature>
<proteinExistence type="predicted"/>
<keyword evidence="1" id="KW-0472">Membrane</keyword>
<sequence length="388" mass="44742">MNILLSYIALFLLVFDLHIPPFRGFGSAPISAVISIFYMLIIDRSRLNYLSNIINQFKYLILCYIFLLFYVFFRVMIDYAEEFSFVGSSLKATSILASSLIYISAFGANKKRLFEKILNIFFINAAICLYIGTYTEYQYIVDFFKVEAKDLIGGTPYRNAFLAGSGYFGIGAAYGLVFAFLLAYIYEHKEQSKIINYFKLTLILIAGVFAARTVFLCAIITILYIIFFKRKFSILIYTVIFILFGLWLLELEIFIPHKLWMLELFYNGTETGSVHAILYGEHLKYPDNIVTIIFGDAHYSLPTGGYYMGTDIGYLRHWFFGGGVFVFSVFGILFFLYFHNRNQMFLYLIIPVCILLHYKGVFIYNNPAGAPLLIIISHILYNAKKDKI</sequence>
<organism evidence="2">
    <name type="scientific">Glaesserella parasuis</name>
    <name type="common">Haemophilus parasuis</name>
    <dbReference type="NCBI Taxonomy" id="738"/>
    <lineage>
        <taxon>Bacteria</taxon>
        <taxon>Pseudomonadati</taxon>
        <taxon>Pseudomonadota</taxon>
        <taxon>Gammaproteobacteria</taxon>
        <taxon>Pasteurellales</taxon>
        <taxon>Pasteurellaceae</taxon>
        <taxon>Glaesserella</taxon>
    </lineage>
</organism>
<dbReference type="EMBL" id="KC795429">
    <property type="protein sequence ID" value="AGM38771.1"/>
    <property type="molecule type" value="Genomic_DNA"/>
</dbReference>
<gene>
    <name evidence="2" type="primary">funV9</name>
    <name evidence="3" type="ORF">QBL01_09400</name>
</gene>
<name>T1RPR5_GLAPU</name>
<dbReference type="EMBL" id="CP121769">
    <property type="protein sequence ID" value="WGE09459.1"/>
    <property type="molecule type" value="Genomic_DNA"/>
</dbReference>
<keyword evidence="1" id="KW-0812">Transmembrane</keyword>
<feature type="transmembrane region" description="Helical" evidence="1">
    <location>
        <begin position="197"/>
        <end position="228"/>
    </location>
</feature>
<keyword evidence="1" id="KW-1133">Transmembrane helix</keyword>
<dbReference type="Proteomes" id="UP001222296">
    <property type="component" value="Chromosome"/>
</dbReference>
<feature type="transmembrane region" description="Helical" evidence="1">
    <location>
        <begin position="117"/>
        <end position="140"/>
    </location>
</feature>
<feature type="transmembrane region" description="Helical" evidence="1">
    <location>
        <begin position="234"/>
        <end position="255"/>
    </location>
</feature>
<dbReference type="RefSeq" id="WP_021116823.1">
    <property type="nucleotide sequence ID" value="NZ_CP121769.1"/>
</dbReference>
<dbReference type="AlphaFoldDB" id="T1RPR5"/>
<reference evidence="2" key="2">
    <citation type="submission" date="2013-03" db="EMBL/GenBank/DDBJ databases">
        <authorList>
            <person name="Howell K."/>
            <person name="Weinert L."/>
            <person name="Luan S.-L."/>
            <person name="Peters S."/>
            <person name="Aragon V."/>
            <person name="Angen O."/>
            <person name="Tucker A.W."/>
            <person name="Maskell D.J."/>
        </authorList>
    </citation>
    <scope>NUCLEOTIDE SEQUENCE</scope>
    <source>
        <strain evidence="2">D74</strain>
    </source>
</reference>
<feature type="transmembrane region" description="Helical" evidence="1">
    <location>
        <begin position="318"/>
        <end position="338"/>
    </location>
</feature>
<accession>T1RPR5</accession>
<feature type="transmembrane region" description="Helical" evidence="1">
    <location>
        <begin position="160"/>
        <end position="185"/>
    </location>
</feature>
<evidence type="ECO:0000256" key="1">
    <source>
        <dbReference type="SAM" id="Phobius"/>
    </source>
</evidence>
<evidence type="ECO:0008006" key="4">
    <source>
        <dbReference type="Google" id="ProtNLM"/>
    </source>
</evidence>
<feature type="transmembrane region" description="Helical" evidence="1">
    <location>
        <begin position="57"/>
        <end position="77"/>
    </location>
</feature>
<evidence type="ECO:0000313" key="3">
    <source>
        <dbReference type="EMBL" id="WGE09459.1"/>
    </source>
</evidence>
<evidence type="ECO:0000313" key="2">
    <source>
        <dbReference type="EMBL" id="AGM38771.1"/>
    </source>
</evidence>
<protein>
    <recommendedName>
        <fullName evidence="4">O-antigen polymerase</fullName>
    </recommendedName>
</protein>
<reference evidence="3" key="3">
    <citation type="submission" date="2023-04" db="EMBL/GenBank/DDBJ databases">
        <title>Molecular characterization of the Integrative and Conjugative elements harboring multidrug-resistance gene from Glaesserella (Haemophilus) parasuis.</title>
        <authorList>
            <person name="Che Y."/>
            <person name="Zhou L."/>
        </authorList>
    </citation>
    <scope>NUCLEOTIDE SEQUENCE</scope>
    <source>
        <strain evidence="3">Z44</strain>
    </source>
</reference>
<feature type="transmembrane region" description="Helical" evidence="1">
    <location>
        <begin position="83"/>
        <end position="105"/>
    </location>
</feature>